<evidence type="ECO:0000256" key="6">
    <source>
        <dbReference type="ARBA" id="ARBA00043993"/>
    </source>
</evidence>
<evidence type="ECO:0000256" key="3">
    <source>
        <dbReference type="ARBA" id="ARBA00022692"/>
    </source>
</evidence>
<feature type="transmembrane region" description="Helical" evidence="7">
    <location>
        <begin position="419"/>
        <end position="436"/>
    </location>
</feature>
<feature type="transmembrane region" description="Helical" evidence="7">
    <location>
        <begin position="443"/>
        <end position="463"/>
    </location>
</feature>
<evidence type="ECO:0000313" key="10">
    <source>
        <dbReference type="Proteomes" id="UP000316545"/>
    </source>
</evidence>
<evidence type="ECO:0000256" key="2">
    <source>
        <dbReference type="ARBA" id="ARBA00022475"/>
    </source>
</evidence>
<gene>
    <name evidence="9" type="ORF">FBZ88_12090</name>
</gene>
<keyword evidence="2" id="KW-1003">Cell membrane</keyword>
<evidence type="ECO:0000256" key="7">
    <source>
        <dbReference type="SAM" id="Phobius"/>
    </source>
</evidence>
<keyword evidence="3 7" id="KW-0812">Transmembrane</keyword>
<sequence length="651" mass="68786">MTVADRSSLLGVLRTELAPRPGRISQVCRIAVTCTVVVIIGQIFQVPLTPYMAYAVFLVSGGEAASTVMVGLVAALAFTIAVGLSLLFYVFDASEPALRIPLMALSTFVGMYLVRVMTLGPVMFLASFVLVLSQTLIDEIPNLEALTHTVLWLWVVVMIPVVATILVNLLIGVDPARLARRSAHDLLKALADALRCGDFSGLAQRREEAVTLMEVRHKAAFLNPGLHGRDALDSMLIETVAELLALCPLLPRQTPAAIRLPLAAVAEDCATFLSGGALPAPFPHALAIPTPELTPEATTVVIAFRTAMMRLRDGLSQRGSINAAAPRQRKPLFVGDAFTNPSHGRFALKTTLAAMVCYVAYNLVDWPGIDTAITTCFFVALGSLGETMHKLTLRLSGAILGGLLGGMCVVFILPHMTDIGQLSLLILGGSALGAWISTSSDRLSYAGMQLAFAFFLTVLQGYAPSTDLTIPRDRIAGILLGNVVMSLVFSLLWPVSATDRVRSSIAEALRALARLLSSGAPGTRLAALRALGAAHRFSGLALFELKALPERALQNHEVMTLDSLDRIAAATFTIADQAASPAAAPADAAAADWLIASADRVAGGAPVQPPPSQAAADLEGLLAAPPADDRVPLQARKLLLQQIALATDARS</sequence>
<dbReference type="RefSeq" id="WP_145619561.1">
    <property type="nucleotide sequence ID" value="NZ_VITO01000020.1"/>
</dbReference>
<name>A0A560FHD2_9PROT</name>
<organism evidence="9 10">
    <name type="scientific">Nitrospirillum amazonense</name>
    <dbReference type="NCBI Taxonomy" id="28077"/>
    <lineage>
        <taxon>Bacteria</taxon>
        <taxon>Pseudomonadati</taxon>
        <taxon>Pseudomonadota</taxon>
        <taxon>Alphaproteobacteria</taxon>
        <taxon>Rhodospirillales</taxon>
        <taxon>Azospirillaceae</taxon>
        <taxon>Nitrospirillum</taxon>
    </lineage>
</organism>
<dbReference type="InterPro" id="IPR049453">
    <property type="entry name" value="Memb_transporter_dom"/>
</dbReference>
<dbReference type="PANTHER" id="PTHR30509:SF9">
    <property type="entry name" value="MULTIDRUG RESISTANCE PROTEIN MDTO"/>
    <property type="match status" value="1"/>
</dbReference>
<proteinExistence type="inferred from homology"/>
<feature type="transmembrane region" description="Helical" evidence="7">
    <location>
        <begin position="475"/>
        <end position="495"/>
    </location>
</feature>
<feature type="transmembrane region" description="Helical" evidence="7">
    <location>
        <begin position="112"/>
        <end position="131"/>
    </location>
</feature>
<feature type="transmembrane region" description="Helical" evidence="7">
    <location>
        <begin position="391"/>
        <end position="413"/>
    </location>
</feature>
<dbReference type="Pfam" id="PF13515">
    <property type="entry name" value="FUSC_2"/>
    <property type="match status" value="1"/>
</dbReference>
<dbReference type="AlphaFoldDB" id="A0A560FHD2"/>
<keyword evidence="5 7" id="KW-0472">Membrane</keyword>
<feature type="domain" description="Integral membrane bound transporter" evidence="8">
    <location>
        <begin position="357"/>
        <end position="485"/>
    </location>
</feature>
<feature type="transmembrane region" description="Helical" evidence="7">
    <location>
        <begin position="151"/>
        <end position="171"/>
    </location>
</feature>
<dbReference type="PANTHER" id="PTHR30509">
    <property type="entry name" value="P-HYDROXYBENZOIC ACID EFFLUX PUMP SUBUNIT-RELATED"/>
    <property type="match status" value="1"/>
</dbReference>
<keyword evidence="4 7" id="KW-1133">Transmembrane helix</keyword>
<dbReference type="Proteomes" id="UP000316545">
    <property type="component" value="Unassembled WGS sequence"/>
</dbReference>
<keyword evidence="10" id="KW-1185">Reference proteome</keyword>
<evidence type="ECO:0000256" key="1">
    <source>
        <dbReference type="ARBA" id="ARBA00004651"/>
    </source>
</evidence>
<reference evidence="9 10" key="1">
    <citation type="submission" date="2019-06" db="EMBL/GenBank/DDBJ databases">
        <title>Genomic Encyclopedia of Type Strains, Phase IV (KMG-V): Genome sequencing to study the core and pangenomes of soil and plant-associated prokaryotes.</title>
        <authorList>
            <person name="Whitman W."/>
        </authorList>
    </citation>
    <scope>NUCLEOTIDE SEQUENCE [LARGE SCALE GENOMIC DNA]</scope>
    <source>
        <strain evidence="9 10">BR 11865</strain>
    </source>
</reference>
<comment type="subcellular location">
    <subcellularLocation>
        <location evidence="1">Cell membrane</location>
        <topology evidence="1">Multi-pass membrane protein</topology>
    </subcellularLocation>
</comment>
<comment type="caution">
    <text evidence="9">The sequence shown here is derived from an EMBL/GenBank/DDBJ whole genome shotgun (WGS) entry which is preliminary data.</text>
</comment>
<evidence type="ECO:0000313" key="9">
    <source>
        <dbReference type="EMBL" id="TWB21004.1"/>
    </source>
</evidence>
<protein>
    <submittedName>
        <fullName evidence="9">Multidrug resistance protein MdtO</fullName>
    </submittedName>
</protein>
<dbReference type="EMBL" id="VITO01000020">
    <property type="protein sequence ID" value="TWB21004.1"/>
    <property type="molecule type" value="Genomic_DNA"/>
</dbReference>
<evidence type="ECO:0000256" key="4">
    <source>
        <dbReference type="ARBA" id="ARBA00022989"/>
    </source>
</evidence>
<comment type="similarity">
    <text evidence="6">Belongs to the YccS/YhfK family.</text>
</comment>
<evidence type="ECO:0000256" key="5">
    <source>
        <dbReference type="ARBA" id="ARBA00023136"/>
    </source>
</evidence>
<feature type="transmembrane region" description="Helical" evidence="7">
    <location>
        <begin position="27"/>
        <end position="48"/>
    </location>
</feature>
<feature type="transmembrane region" description="Helical" evidence="7">
    <location>
        <begin position="68"/>
        <end position="91"/>
    </location>
</feature>
<dbReference type="GO" id="GO:0005886">
    <property type="term" value="C:plasma membrane"/>
    <property type="evidence" value="ECO:0007669"/>
    <property type="project" value="UniProtKB-SubCell"/>
</dbReference>
<accession>A0A560FHD2</accession>
<evidence type="ECO:0000259" key="8">
    <source>
        <dbReference type="Pfam" id="PF13515"/>
    </source>
</evidence>